<dbReference type="Proteomes" id="UP000635071">
    <property type="component" value="Unassembled WGS sequence"/>
</dbReference>
<proteinExistence type="predicted"/>
<reference evidence="2" key="1">
    <citation type="journal article" date="2014" name="Int. J. Syst. Evol. Microbiol.">
        <title>Complete genome sequence of Corynebacterium casei LMG S-19264T (=DSM 44701T), isolated from a smear-ripened cheese.</title>
        <authorList>
            <consortium name="US DOE Joint Genome Institute (JGI-PGF)"/>
            <person name="Walter F."/>
            <person name="Albersmeier A."/>
            <person name="Kalinowski J."/>
            <person name="Ruckert C."/>
        </authorList>
    </citation>
    <scope>NUCLEOTIDE SEQUENCE</scope>
    <source>
        <strain evidence="2">CGMCC 1.15519</strain>
    </source>
</reference>
<organism evidence="2 3">
    <name type="scientific">Sandarakinorhabdus glacialis</name>
    <dbReference type="NCBI Taxonomy" id="1614636"/>
    <lineage>
        <taxon>Bacteria</taxon>
        <taxon>Pseudomonadati</taxon>
        <taxon>Pseudomonadota</taxon>
        <taxon>Alphaproteobacteria</taxon>
        <taxon>Sphingomonadales</taxon>
        <taxon>Sphingosinicellaceae</taxon>
        <taxon>Sandarakinorhabdus</taxon>
    </lineage>
</organism>
<evidence type="ECO:0000256" key="1">
    <source>
        <dbReference type="SAM" id="MobiDB-lite"/>
    </source>
</evidence>
<keyword evidence="3" id="KW-1185">Reference proteome</keyword>
<protein>
    <submittedName>
        <fullName evidence="2">Uncharacterized protein</fullName>
    </submittedName>
</protein>
<dbReference type="EMBL" id="BMJM01000006">
    <property type="protein sequence ID" value="GGE13957.1"/>
    <property type="molecule type" value="Genomic_DNA"/>
</dbReference>
<reference evidence="2" key="2">
    <citation type="submission" date="2020-09" db="EMBL/GenBank/DDBJ databases">
        <authorList>
            <person name="Sun Q."/>
            <person name="Zhou Y."/>
        </authorList>
    </citation>
    <scope>NUCLEOTIDE SEQUENCE</scope>
    <source>
        <strain evidence="2">CGMCC 1.15519</strain>
    </source>
</reference>
<dbReference type="AlphaFoldDB" id="A0A916ZTW5"/>
<evidence type="ECO:0000313" key="3">
    <source>
        <dbReference type="Proteomes" id="UP000635071"/>
    </source>
</evidence>
<accession>A0A916ZTW5</accession>
<comment type="caution">
    <text evidence="2">The sequence shown here is derived from an EMBL/GenBank/DDBJ whole genome shotgun (WGS) entry which is preliminary data.</text>
</comment>
<name>A0A916ZTW5_9SPHN</name>
<gene>
    <name evidence="2" type="ORF">GCM10011529_20460</name>
</gene>
<evidence type="ECO:0000313" key="2">
    <source>
        <dbReference type="EMBL" id="GGE13957.1"/>
    </source>
</evidence>
<sequence length="117" mass="11794">MVGVWIALPAGHQQVGTKDLVGGFGIVGERAVRGVGETHGAAAARQDGDGGRFGAAVRTEAGRRPLHRAGVRSGAVGQDRDMDGEAAIGGGGDQPATTKGFIIGMGHHDTQRASVAE</sequence>
<feature type="region of interest" description="Disordered" evidence="1">
    <location>
        <begin position="71"/>
        <end position="101"/>
    </location>
</feature>